<keyword evidence="3" id="KW-1185">Reference proteome</keyword>
<organism evidence="2 3">
    <name type="scientific">Staphylococcus equorum</name>
    <dbReference type="NCBI Taxonomy" id="246432"/>
    <lineage>
        <taxon>Bacteria</taxon>
        <taxon>Bacillati</taxon>
        <taxon>Bacillota</taxon>
        <taxon>Bacilli</taxon>
        <taxon>Bacillales</taxon>
        <taxon>Staphylococcaceae</taxon>
        <taxon>Staphylococcus</taxon>
    </lineage>
</organism>
<gene>
    <name evidence="2" type="ORF">M4L89_14430</name>
</gene>
<dbReference type="AlphaFoldDB" id="A0A9X4L7J7"/>
<reference evidence="2" key="1">
    <citation type="submission" date="2022-05" db="EMBL/GenBank/DDBJ databases">
        <title>Comparative genomics of Staphylococcus equorum isolates.</title>
        <authorList>
            <person name="Luelf R.H."/>
        </authorList>
    </citation>
    <scope>NUCLEOTIDE SEQUENCE</scope>
    <source>
        <strain evidence="2">TMW 2.2497</strain>
    </source>
</reference>
<comment type="caution">
    <text evidence="2">The sequence shown here is derived from an EMBL/GenBank/DDBJ whole genome shotgun (WGS) entry which is preliminary data.</text>
</comment>
<feature type="region of interest" description="Disordered" evidence="1">
    <location>
        <begin position="1"/>
        <end position="20"/>
    </location>
</feature>
<protein>
    <submittedName>
        <fullName evidence="2">DUF536 domain-containing protein</fullName>
    </submittedName>
</protein>
<name>A0A9X4L7J7_9STAP</name>
<accession>A0A9X4L7J7</accession>
<evidence type="ECO:0000313" key="2">
    <source>
        <dbReference type="EMBL" id="MDG0847411.1"/>
    </source>
</evidence>
<dbReference type="EMBL" id="JAMBQA010000015">
    <property type="protein sequence ID" value="MDG0847411.1"/>
    <property type="molecule type" value="Genomic_DNA"/>
</dbReference>
<evidence type="ECO:0000313" key="3">
    <source>
        <dbReference type="Proteomes" id="UP001152422"/>
    </source>
</evidence>
<sequence length="20" mass="2302">MLKNQQVLALESNKKDSKIN</sequence>
<evidence type="ECO:0000256" key="1">
    <source>
        <dbReference type="SAM" id="MobiDB-lite"/>
    </source>
</evidence>
<dbReference type="Proteomes" id="UP001152422">
    <property type="component" value="Unassembled WGS sequence"/>
</dbReference>
<proteinExistence type="predicted"/>